<dbReference type="AlphaFoldDB" id="A0A2D4ITM4"/>
<sequence>MKMIESTASPAAEKDPTSVLGEVKPVVLSSQHTKPLILSRKGNHVTEDLPPSITLTNANLLMTTNGQVLAFRNSLVPRQVLDQPSTLLQAKVKSETVGNDEKEQSVENEDSFLMPRIVNVTSLATEEEINLNPYANKGPYTMLNTDSRASELSTQVLSQETSNHKCKENEEGSEKERNITETTQDLLQEKYSFPQIVNVSSLKGSPEIFGTKLCFEELTGSQTWAKEVDGGDCQKSKNPSLQKLQINKAKDPGLEMERQQVASVIHEPTMDTSSSVDIEENDDTDETLTSLLNEIAFLNQQLSDDASDIPEISSSFSLADTESRQESNSASSSAFQFGTVDGNFKDLSMIEDNGDSITPLLLHLDDDDFPVGNRNAEEVSSESDALKIMLGSKVKDRNSNLLKINGSGKNMESSEKTRSVSPPILHMKTNLEADTSDMSWRPMPKLVPLGLKTTNHSLDSEGQSTKVMPALASVASKEKKLAQSVINPSQDSKATNTKETAVTKSN</sequence>
<feature type="compositionally biased region" description="Basic and acidic residues" evidence="1">
    <location>
        <begin position="162"/>
        <end position="178"/>
    </location>
</feature>
<feature type="region of interest" description="Disordered" evidence="1">
    <location>
        <begin position="148"/>
        <end position="178"/>
    </location>
</feature>
<feature type="compositionally biased region" description="Polar residues" evidence="1">
    <location>
        <begin position="148"/>
        <end position="161"/>
    </location>
</feature>
<feature type="region of interest" description="Disordered" evidence="1">
    <location>
        <begin position="482"/>
        <end position="506"/>
    </location>
</feature>
<evidence type="ECO:0000313" key="2">
    <source>
        <dbReference type="EMBL" id="LAA87583.1"/>
    </source>
</evidence>
<dbReference type="EMBL" id="IACK01121902">
    <property type="protein sequence ID" value="LAA87583.1"/>
    <property type="molecule type" value="Transcribed_RNA"/>
</dbReference>
<name>A0A2D4ITM4_MICLE</name>
<accession>A0A2D4ITM4</accession>
<evidence type="ECO:0000256" key="1">
    <source>
        <dbReference type="SAM" id="MobiDB-lite"/>
    </source>
</evidence>
<reference evidence="2" key="1">
    <citation type="submission" date="2017-07" db="EMBL/GenBank/DDBJ databases">
        <authorList>
            <person name="Mikheyev A."/>
            <person name="Grau M."/>
        </authorList>
    </citation>
    <scope>NUCLEOTIDE SEQUENCE</scope>
    <source>
        <tissue evidence="2">Venom_gland</tissue>
    </source>
</reference>
<proteinExistence type="predicted"/>
<feature type="compositionally biased region" description="Polar residues" evidence="1">
    <location>
        <begin position="484"/>
        <end position="506"/>
    </location>
</feature>
<protein>
    <submittedName>
        <fullName evidence="2">Uncharacterized protein</fullName>
    </submittedName>
</protein>
<organism evidence="2">
    <name type="scientific">Micrurus lemniscatus lemniscatus</name>
    <dbReference type="NCBI Taxonomy" id="129467"/>
    <lineage>
        <taxon>Eukaryota</taxon>
        <taxon>Metazoa</taxon>
        <taxon>Chordata</taxon>
        <taxon>Craniata</taxon>
        <taxon>Vertebrata</taxon>
        <taxon>Euteleostomi</taxon>
        <taxon>Lepidosauria</taxon>
        <taxon>Squamata</taxon>
        <taxon>Bifurcata</taxon>
        <taxon>Unidentata</taxon>
        <taxon>Episquamata</taxon>
        <taxon>Toxicofera</taxon>
        <taxon>Serpentes</taxon>
        <taxon>Colubroidea</taxon>
        <taxon>Elapidae</taxon>
        <taxon>Elapinae</taxon>
        <taxon>Micrurus</taxon>
    </lineage>
</organism>
<reference evidence="2" key="2">
    <citation type="submission" date="2017-11" db="EMBL/GenBank/DDBJ databases">
        <title>Coralsnake Venomics: Analyses of Venom Gland Transcriptomes and Proteomes of Six Brazilian Taxa.</title>
        <authorList>
            <person name="Aird S.D."/>
            <person name="Jorge da Silva N."/>
            <person name="Qiu L."/>
            <person name="Villar-Briones A."/>
            <person name="Aparecida-Saddi V."/>
            <person name="Campos-Telles M.P."/>
            <person name="Grau M."/>
            <person name="Mikheyev A.S."/>
        </authorList>
    </citation>
    <scope>NUCLEOTIDE SEQUENCE</scope>
    <source>
        <tissue evidence="2">Venom_gland</tissue>
    </source>
</reference>